<dbReference type="OrthoDB" id="544267at2759"/>
<dbReference type="GO" id="GO:0019185">
    <property type="term" value="C:snRNA-activating protein complex"/>
    <property type="evidence" value="ECO:0007669"/>
    <property type="project" value="TreeGrafter"/>
</dbReference>
<gene>
    <name evidence="7" type="ORF">OSTLU_43387</name>
</gene>
<evidence type="ECO:0000256" key="2">
    <source>
        <dbReference type="ARBA" id="ARBA00023125"/>
    </source>
</evidence>
<dbReference type="SMART" id="SM00717">
    <property type="entry name" value="SANT"/>
    <property type="match status" value="2"/>
</dbReference>
<dbReference type="PANTHER" id="PTHR46621:SF1">
    <property type="entry name" value="SNRNA-ACTIVATING PROTEIN COMPLEX SUBUNIT 4"/>
    <property type="match status" value="1"/>
</dbReference>
<evidence type="ECO:0000313" key="8">
    <source>
        <dbReference type="Proteomes" id="UP000001568"/>
    </source>
</evidence>
<name>A4S7I0_OSTLU</name>
<feature type="domain" description="HTH myb-type" evidence="6">
    <location>
        <begin position="18"/>
        <end position="72"/>
    </location>
</feature>
<dbReference type="AlphaFoldDB" id="A4S7I0"/>
<dbReference type="InterPro" id="IPR017930">
    <property type="entry name" value="Myb_dom"/>
</dbReference>
<dbReference type="SUPFAM" id="SSF46689">
    <property type="entry name" value="Homeodomain-like"/>
    <property type="match status" value="1"/>
</dbReference>
<feature type="domain" description="Myb-like" evidence="5">
    <location>
        <begin position="69"/>
        <end position="115"/>
    </location>
</feature>
<dbReference type="HOGENOM" id="CLU_028567_26_0_1"/>
<keyword evidence="1" id="KW-0805">Transcription regulation</keyword>
<dbReference type="STRING" id="436017.A4S7I0"/>
<dbReference type="RefSeq" id="XP_001421277.1">
    <property type="nucleotide sequence ID" value="XM_001421240.1"/>
</dbReference>
<feature type="domain" description="HTH myb-type" evidence="6">
    <location>
        <begin position="74"/>
        <end position="115"/>
    </location>
</feature>
<keyword evidence="3" id="KW-0804">Transcription</keyword>
<feature type="non-terminal residue" evidence="7">
    <location>
        <position position="115"/>
    </location>
</feature>
<reference evidence="7 8" key="1">
    <citation type="journal article" date="2007" name="Proc. Natl. Acad. Sci. U.S.A.">
        <title>The tiny eukaryote Ostreococcus provides genomic insights into the paradox of plankton speciation.</title>
        <authorList>
            <person name="Palenik B."/>
            <person name="Grimwood J."/>
            <person name="Aerts A."/>
            <person name="Rouze P."/>
            <person name="Salamov A."/>
            <person name="Putnam N."/>
            <person name="Dupont C."/>
            <person name="Jorgensen R."/>
            <person name="Derelle E."/>
            <person name="Rombauts S."/>
            <person name="Zhou K."/>
            <person name="Otillar R."/>
            <person name="Merchant S.S."/>
            <person name="Podell S."/>
            <person name="Gaasterland T."/>
            <person name="Napoli C."/>
            <person name="Gendler K."/>
            <person name="Manuell A."/>
            <person name="Tai V."/>
            <person name="Vallon O."/>
            <person name="Piganeau G."/>
            <person name="Jancek S."/>
            <person name="Heijde M."/>
            <person name="Jabbari K."/>
            <person name="Bowler C."/>
            <person name="Lohr M."/>
            <person name="Robbens S."/>
            <person name="Werner G."/>
            <person name="Dubchak I."/>
            <person name="Pazour G.J."/>
            <person name="Ren Q."/>
            <person name="Paulsen I."/>
            <person name="Delwiche C."/>
            <person name="Schmutz J."/>
            <person name="Rokhsar D."/>
            <person name="Van de Peer Y."/>
            <person name="Moreau H."/>
            <person name="Grigoriev I.V."/>
        </authorList>
    </citation>
    <scope>NUCLEOTIDE SEQUENCE [LARGE SCALE GENOMIC DNA]</scope>
    <source>
        <strain evidence="7 8">CCE9901</strain>
    </source>
</reference>
<dbReference type="GO" id="GO:0001006">
    <property type="term" value="F:RNA polymerase III type 3 promoter sequence-specific DNA binding"/>
    <property type="evidence" value="ECO:0007669"/>
    <property type="project" value="TreeGrafter"/>
</dbReference>
<dbReference type="EMBL" id="CP000594">
    <property type="protein sequence ID" value="ABO99570.1"/>
    <property type="molecule type" value="Genomic_DNA"/>
</dbReference>
<protein>
    <submittedName>
        <fullName evidence="7">Uncharacterized protein</fullName>
    </submittedName>
</protein>
<accession>A4S7I0</accession>
<dbReference type="InterPro" id="IPR001005">
    <property type="entry name" value="SANT/Myb"/>
</dbReference>
<feature type="domain" description="Myb-like" evidence="5">
    <location>
        <begin position="18"/>
        <end position="68"/>
    </location>
</feature>
<keyword evidence="8" id="KW-1185">Reference proteome</keyword>
<dbReference type="PROSITE" id="PS50090">
    <property type="entry name" value="MYB_LIKE"/>
    <property type="match status" value="2"/>
</dbReference>
<dbReference type="Gramene" id="ABO99570">
    <property type="protein sequence ID" value="ABO99570"/>
    <property type="gene ID" value="OSTLU_43387"/>
</dbReference>
<dbReference type="PANTHER" id="PTHR46621">
    <property type="entry name" value="SNRNA-ACTIVATING PROTEIN COMPLEX SUBUNIT 4"/>
    <property type="match status" value="1"/>
</dbReference>
<dbReference type="Pfam" id="PF13921">
    <property type="entry name" value="Myb_DNA-bind_6"/>
    <property type="match status" value="1"/>
</dbReference>
<dbReference type="KEGG" id="olu:OSTLU_43387"/>
<dbReference type="GO" id="GO:0042796">
    <property type="term" value="P:snRNA transcription by RNA polymerase III"/>
    <property type="evidence" value="ECO:0007669"/>
    <property type="project" value="TreeGrafter"/>
</dbReference>
<dbReference type="GO" id="GO:0000978">
    <property type="term" value="F:RNA polymerase II cis-regulatory region sequence-specific DNA binding"/>
    <property type="evidence" value="ECO:0007669"/>
    <property type="project" value="TreeGrafter"/>
</dbReference>
<dbReference type="CDD" id="cd00167">
    <property type="entry name" value="SANT"/>
    <property type="match status" value="2"/>
</dbReference>
<dbReference type="PROSITE" id="PS51294">
    <property type="entry name" value="HTH_MYB"/>
    <property type="match status" value="2"/>
</dbReference>
<sequence>MGTRSGQQCAQRWRHKVNPGIRRERWSEEEDEKLKTLKERYGSRWATIAREMGGRTDQQCMGRWRRHLDPTVTRGAWARDEDELLCGLYDEYGPRWSFICQSVPGRTAQQCRARW</sequence>
<dbReference type="InterPro" id="IPR009057">
    <property type="entry name" value="Homeodomain-like_sf"/>
</dbReference>
<keyword evidence="4" id="KW-0539">Nucleus</keyword>
<dbReference type="InterPro" id="IPR051575">
    <property type="entry name" value="Myb-like_DNA-bd"/>
</dbReference>
<evidence type="ECO:0000256" key="4">
    <source>
        <dbReference type="ARBA" id="ARBA00023242"/>
    </source>
</evidence>
<evidence type="ECO:0000259" key="5">
    <source>
        <dbReference type="PROSITE" id="PS50090"/>
    </source>
</evidence>
<proteinExistence type="predicted"/>
<evidence type="ECO:0000256" key="1">
    <source>
        <dbReference type="ARBA" id="ARBA00023015"/>
    </source>
</evidence>
<dbReference type="GeneID" id="5005584"/>
<dbReference type="Proteomes" id="UP000001568">
    <property type="component" value="Chromosome 14"/>
</dbReference>
<organism evidence="7 8">
    <name type="scientific">Ostreococcus lucimarinus (strain CCE9901)</name>
    <dbReference type="NCBI Taxonomy" id="436017"/>
    <lineage>
        <taxon>Eukaryota</taxon>
        <taxon>Viridiplantae</taxon>
        <taxon>Chlorophyta</taxon>
        <taxon>Mamiellophyceae</taxon>
        <taxon>Mamiellales</taxon>
        <taxon>Bathycoccaceae</taxon>
        <taxon>Ostreococcus</taxon>
    </lineage>
</organism>
<dbReference type="Gene3D" id="1.10.10.60">
    <property type="entry name" value="Homeodomain-like"/>
    <property type="match status" value="2"/>
</dbReference>
<evidence type="ECO:0000313" key="7">
    <source>
        <dbReference type="EMBL" id="ABO99570.1"/>
    </source>
</evidence>
<evidence type="ECO:0000259" key="6">
    <source>
        <dbReference type="PROSITE" id="PS51294"/>
    </source>
</evidence>
<evidence type="ECO:0000256" key="3">
    <source>
        <dbReference type="ARBA" id="ARBA00023163"/>
    </source>
</evidence>
<keyword evidence="2" id="KW-0238">DNA-binding</keyword>
<dbReference type="GO" id="GO:0042795">
    <property type="term" value="P:snRNA transcription by RNA polymerase II"/>
    <property type="evidence" value="ECO:0007669"/>
    <property type="project" value="TreeGrafter"/>
</dbReference>